<protein>
    <recommendedName>
        <fullName evidence="3">Cell division protein ZapA</fullName>
    </recommendedName>
    <alternativeName>
        <fullName evidence="11">Z ring-associated protein ZapA</fullName>
    </alternativeName>
</protein>
<keyword evidence="6" id="KW-0175">Coiled coil</keyword>
<sequence>MSASTFSVTILEKEYQVACPKDQQAELLLSARHLDEQMRAIRATGKVIGLERIAVMAALNISHELLQARNGVAAGDKDKATESNKTGDKKVDAADTASIAGLNAKLDEALHQLRQLEIG</sequence>
<evidence type="ECO:0000313" key="12">
    <source>
        <dbReference type="EMBL" id="EAQ96421.1"/>
    </source>
</evidence>
<dbReference type="GO" id="GO:0032153">
    <property type="term" value="C:cell division site"/>
    <property type="evidence" value="ECO:0007669"/>
    <property type="project" value="TreeGrafter"/>
</dbReference>
<dbReference type="eggNOG" id="COG3027">
    <property type="taxonomic scope" value="Bacteria"/>
</dbReference>
<dbReference type="InterPro" id="IPR042233">
    <property type="entry name" value="Cell_div_ZapA_N"/>
</dbReference>
<dbReference type="Proteomes" id="UP000019205">
    <property type="component" value="Chromosome"/>
</dbReference>
<comment type="subcellular location">
    <subcellularLocation>
        <location evidence="1">Cytoplasm</location>
    </subcellularLocation>
</comment>
<comment type="caution">
    <text evidence="12">The sequence shown here is derived from an EMBL/GenBank/DDBJ whole genome shotgun (WGS) entry which is preliminary data.</text>
</comment>
<dbReference type="GO" id="GO:0030428">
    <property type="term" value="C:cell septum"/>
    <property type="evidence" value="ECO:0007669"/>
    <property type="project" value="TreeGrafter"/>
</dbReference>
<dbReference type="InterPro" id="IPR007838">
    <property type="entry name" value="Cell_div_ZapA-like"/>
</dbReference>
<dbReference type="GO" id="GO:0043093">
    <property type="term" value="P:FtsZ-dependent cytokinesis"/>
    <property type="evidence" value="ECO:0007669"/>
    <property type="project" value="TreeGrafter"/>
</dbReference>
<evidence type="ECO:0000256" key="11">
    <source>
        <dbReference type="ARBA" id="ARBA00033158"/>
    </source>
</evidence>
<comment type="function">
    <text evidence="9">Activator of cell division through the inhibition of FtsZ GTPase activity, therefore promoting FtsZ assembly into bundles of protofilaments necessary for the formation of the division Z ring. It is recruited early at mid-cell but it is not essential for cell division.</text>
</comment>
<evidence type="ECO:0000313" key="13">
    <source>
        <dbReference type="Proteomes" id="UP000019205"/>
    </source>
</evidence>
<dbReference type="GO" id="GO:0000917">
    <property type="term" value="P:division septum assembly"/>
    <property type="evidence" value="ECO:0007669"/>
    <property type="project" value="UniProtKB-KW"/>
</dbReference>
<keyword evidence="8" id="KW-0131">Cell cycle</keyword>
<evidence type="ECO:0000256" key="2">
    <source>
        <dbReference type="ARBA" id="ARBA00010074"/>
    </source>
</evidence>
<accession>A4ABX1</accession>
<evidence type="ECO:0000256" key="5">
    <source>
        <dbReference type="ARBA" id="ARBA00022618"/>
    </source>
</evidence>
<evidence type="ECO:0000256" key="8">
    <source>
        <dbReference type="ARBA" id="ARBA00023306"/>
    </source>
</evidence>
<comment type="subunit">
    <text evidence="10">Homodimer. Interacts with FtsZ.</text>
</comment>
<dbReference type="OrthoDB" id="5772359at2"/>
<dbReference type="PANTHER" id="PTHR34981:SF1">
    <property type="entry name" value="CELL DIVISION PROTEIN ZAPA"/>
    <property type="match status" value="1"/>
</dbReference>
<evidence type="ECO:0000256" key="1">
    <source>
        <dbReference type="ARBA" id="ARBA00004496"/>
    </source>
</evidence>
<evidence type="ECO:0000256" key="7">
    <source>
        <dbReference type="ARBA" id="ARBA00023210"/>
    </source>
</evidence>
<dbReference type="RefSeq" id="WP_008293486.1">
    <property type="nucleotide sequence ID" value="NZ_CM002299.1"/>
</dbReference>
<proteinExistence type="inferred from homology"/>
<evidence type="ECO:0000256" key="9">
    <source>
        <dbReference type="ARBA" id="ARBA00024910"/>
    </source>
</evidence>
<evidence type="ECO:0000256" key="10">
    <source>
        <dbReference type="ARBA" id="ARBA00026068"/>
    </source>
</evidence>
<keyword evidence="13" id="KW-1185">Reference proteome</keyword>
<reference evidence="12 13" key="2">
    <citation type="journal article" date="2009" name="PLoS ONE">
        <title>The photosynthetic apparatus and its regulation in the aerobic gammaproteobacterium Congregibacter litoralis gen. nov., sp. nov.</title>
        <authorList>
            <person name="Spring S."/>
            <person name="Lunsdorf H."/>
            <person name="Fuchs B.M."/>
            <person name="Tindall B.J."/>
        </authorList>
    </citation>
    <scope>NUCLEOTIDE SEQUENCE [LARGE SCALE GENOMIC DNA]</scope>
    <source>
        <strain evidence="12">KT71</strain>
    </source>
</reference>
<dbReference type="Pfam" id="PF05164">
    <property type="entry name" value="ZapA"/>
    <property type="match status" value="1"/>
</dbReference>
<gene>
    <name evidence="12" type="ORF">KT71_05337</name>
</gene>
<evidence type="ECO:0000256" key="6">
    <source>
        <dbReference type="ARBA" id="ARBA00023054"/>
    </source>
</evidence>
<keyword evidence="4" id="KW-0963">Cytoplasm</keyword>
<evidence type="ECO:0000256" key="4">
    <source>
        <dbReference type="ARBA" id="ARBA00022490"/>
    </source>
</evidence>
<keyword evidence="5 12" id="KW-0132">Cell division</keyword>
<dbReference type="Gene3D" id="1.20.5.50">
    <property type="match status" value="1"/>
</dbReference>
<keyword evidence="7" id="KW-0717">Septation</keyword>
<dbReference type="EMBL" id="AAOA02000006">
    <property type="protein sequence ID" value="EAQ96421.1"/>
    <property type="molecule type" value="Genomic_DNA"/>
</dbReference>
<reference evidence="12 13" key="1">
    <citation type="journal article" date="2007" name="Proc. Natl. Acad. Sci. U.S.A.">
        <title>Characterization of a marine gammaproteobacterium capable of aerobic anoxygenic photosynthesis.</title>
        <authorList>
            <person name="Fuchs B.M."/>
            <person name="Spring S."/>
            <person name="Teeling H."/>
            <person name="Quast C."/>
            <person name="Wulf J."/>
            <person name="Schattenhofer M."/>
            <person name="Yan S."/>
            <person name="Ferriera S."/>
            <person name="Johnson J."/>
            <person name="Glockner F.O."/>
            <person name="Amann R."/>
        </authorList>
    </citation>
    <scope>NUCLEOTIDE SEQUENCE [LARGE SCALE GENOMIC DNA]</scope>
    <source>
        <strain evidence="12">KT71</strain>
    </source>
</reference>
<evidence type="ECO:0000256" key="3">
    <source>
        <dbReference type="ARBA" id="ARBA00015195"/>
    </source>
</evidence>
<dbReference type="Gene3D" id="3.30.160.880">
    <property type="entry name" value="Cell division protein ZapA protomer, N-terminal domain"/>
    <property type="match status" value="1"/>
</dbReference>
<dbReference type="HOGENOM" id="CLU_116623_2_0_6"/>
<dbReference type="PANTHER" id="PTHR34981">
    <property type="entry name" value="CELL DIVISION PROTEIN ZAPA"/>
    <property type="match status" value="1"/>
</dbReference>
<dbReference type="STRING" id="314285.KT71_05337"/>
<dbReference type="AlphaFoldDB" id="A4ABX1"/>
<dbReference type="GO" id="GO:0000921">
    <property type="term" value="P:septin ring assembly"/>
    <property type="evidence" value="ECO:0007669"/>
    <property type="project" value="TreeGrafter"/>
</dbReference>
<dbReference type="SUPFAM" id="SSF102829">
    <property type="entry name" value="Cell division protein ZapA-like"/>
    <property type="match status" value="1"/>
</dbReference>
<comment type="similarity">
    <text evidence="2">Belongs to the ZapA family. Type 1 subfamily.</text>
</comment>
<name>A4ABX1_9GAMM</name>
<dbReference type="InterPro" id="IPR036192">
    <property type="entry name" value="Cell_div_ZapA-like_sf"/>
</dbReference>
<organism evidence="12 13">
    <name type="scientific">Congregibacter litoralis KT71</name>
    <dbReference type="NCBI Taxonomy" id="314285"/>
    <lineage>
        <taxon>Bacteria</taxon>
        <taxon>Pseudomonadati</taxon>
        <taxon>Pseudomonadota</taxon>
        <taxon>Gammaproteobacteria</taxon>
        <taxon>Cellvibrionales</taxon>
        <taxon>Halieaceae</taxon>
        <taxon>Congregibacter</taxon>
    </lineage>
</organism>
<dbReference type="GO" id="GO:0005829">
    <property type="term" value="C:cytosol"/>
    <property type="evidence" value="ECO:0007669"/>
    <property type="project" value="TreeGrafter"/>
</dbReference>